<dbReference type="InterPro" id="IPR036388">
    <property type="entry name" value="WH-like_DNA-bd_sf"/>
</dbReference>
<dbReference type="SMART" id="SM00421">
    <property type="entry name" value="HTH_LUXR"/>
    <property type="match status" value="1"/>
</dbReference>
<evidence type="ECO:0000313" key="3">
    <source>
        <dbReference type="Proteomes" id="UP000037395"/>
    </source>
</evidence>
<keyword evidence="3" id="KW-1185">Reference proteome</keyword>
<dbReference type="PANTHER" id="PTHR34293">
    <property type="entry name" value="HTH-TYPE TRANSCRIPTIONAL REGULATOR TRMBL2"/>
    <property type="match status" value="1"/>
</dbReference>
<dbReference type="EMBL" id="JPRF03000001">
    <property type="protein sequence ID" value="OEV39747.1"/>
    <property type="molecule type" value="Genomic_DNA"/>
</dbReference>
<dbReference type="OrthoDB" id="4266042at2"/>
<comment type="caution">
    <text evidence="2">The sequence shown here is derived from an EMBL/GenBank/DDBJ whole genome shotgun (WGS) entry which is preliminary data.</text>
</comment>
<proteinExistence type="predicted"/>
<dbReference type="InterPro" id="IPR016032">
    <property type="entry name" value="Sig_transdc_resp-reg_C-effctor"/>
</dbReference>
<dbReference type="InterPro" id="IPR051797">
    <property type="entry name" value="TrmB-like"/>
</dbReference>
<dbReference type="SUPFAM" id="SSF46894">
    <property type="entry name" value="C-terminal effector domain of the bipartite response regulators"/>
    <property type="match status" value="1"/>
</dbReference>
<evidence type="ECO:0000259" key="1">
    <source>
        <dbReference type="SMART" id="SM00421"/>
    </source>
</evidence>
<feature type="domain" description="HTH luxR-type" evidence="1">
    <location>
        <begin position="195"/>
        <end position="252"/>
    </location>
</feature>
<sequence>MGRILDSARRAIGELACTVEALDRELAEVNIAAIPAHLDRLGGHGVEVFRGEAAVRQLLEDATMTVRGQVLSMNPGAPPAAALLVAGRRRDEEVLGRRVSIRTIHSESMLRVPRGRAHLKALRRAGGQIRISATLPYRLIVLDADLAFVPPPNSGDGAEPALVVVRNPDLVSLFVQTFEFCWQEARPAEVAPPSRQGPTARQYQVLRLMQLGYKDEAIAREIGVSSRTMRRIVRELFEQLDATGRFSAGMAAQARGWLVPPRSREGCS</sequence>
<name>A0A1E7NGE5_KITAU</name>
<protein>
    <recommendedName>
        <fullName evidence="1">HTH luxR-type domain-containing protein</fullName>
    </recommendedName>
</protein>
<evidence type="ECO:0000313" key="2">
    <source>
        <dbReference type="EMBL" id="OEV39747.1"/>
    </source>
</evidence>
<dbReference type="GO" id="GO:0006355">
    <property type="term" value="P:regulation of DNA-templated transcription"/>
    <property type="evidence" value="ECO:0007669"/>
    <property type="project" value="InterPro"/>
</dbReference>
<gene>
    <name evidence="2" type="ORF">HS99_0003600</name>
</gene>
<dbReference type="Proteomes" id="UP000037395">
    <property type="component" value="Unassembled WGS sequence"/>
</dbReference>
<dbReference type="GO" id="GO:0003677">
    <property type="term" value="F:DNA binding"/>
    <property type="evidence" value="ECO:0007669"/>
    <property type="project" value="InterPro"/>
</dbReference>
<accession>A0A1E7NGE5</accession>
<dbReference type="AlphaFoldDB" id="A0A1E7NGE5"/>
<reference evidence="2" key="1">
    <citation type="submission" date="2016-08" db="EMBL/GenBank/DDBJ databases">
        <title>Sequencing, Assembly and Comparative Genomics of S. aureofaciens ATCC 10762.</title>
        <authorList>
            <person name="Gradnigo J.S."/>
            <person name="Johnson N."/>
            <person name="Somerville G.A."/>
        </authorList>
    </citation>
    <scope>NUCLEOTIDE SEQUENCE [LARGE SCALE GENOMIC DNA]</scope>
    <source>
        <strain evidence="2">ATCC 10762</strain>
    </source>
</reference>
<dbReference type="InterPro" id="IPR000792">
    <property type="entry name" value="Tscrpt_reg_LuxR_C"/>
</dbReference>
<organism evidence="2 3">
    <name type="scientific">Kitasatospora aureofaciens</name>
    <name type="common">Streptomyces aureofaciens</name>
    <dbReference type="NCBI Taxonomy" id="1894"/>
    <lineage>
        <taxon>Bacteria</taxon>
        <taxon>Bacillati</taxon>
        <taxon>Actinomycetota</taxon>
        <taxon>Actinomycetes</taxon>
        <taxon>Kitasatosporales</taxon>
        <taxon>Streptomycetaceae</taxon>
        <taxon>Kitasatospora</taxon>
    </lineage>
</organism>
<dbReference type="PANTHER" id="PTHR34293:SF1">
    <property type="entry name" value="HTH-TYPE TRANSCRIPTIONAL REGULATOR TRMBL2"/>
    <property type="match status" value="1"/>
</dbReference>
<dbReference type="RefSeq" id="WP_050367072.1">
    <property type="nucleotide sequence ID" value="NZ_JBEZYR010000013.1"/>
</dbReference>
<dbReference type="Gene3D" id="1.10.10.10">
    <property type="entry name" value="Winged helix-like DNA-binding domain superfamily/Winged helix DNA-binding domain"/>
    <property type="match status" value="1"/>
</dbReference>